<dbReference type="GO" id="GO:0003677">
    <property type="term" value="F:DNA binding"/>
    <property type="evidence" value="ECO:0007669"/>
    <property type="project" value="UniProtKB-KW"/>
</dbReference>
<evidence type="ECO:0000256" key="4">
    <source>
        <dbReference type="ARBA" id="ARBA00023163"/>
    </source>
</evidence>
<protein>
    <submittedName>
        <fullName evidence="6">LysR family transcriptional regulator</fullName>
    </submittedName>
</protein>
<dbReference type="PANTHER" id="PTHR30346:SF0">
    <property type="entry name" value="HCA OPERON TRANSCRIPTIONAL ACTIVATOR HCAR"/>
    <property type="match status" value="1"/>
</dbReference>
<keyword evidence="4" id="KW-0804">Transcription</keyword>
<dbReference type="SUPFAM" id="SSF53850">
    <property type="entry name" value="Periplasmic binding protein-like II"/>
    <property type="match status" value="1"/>
</dbReference>
<dbReference type="InterPro" id="IPR036388">
    <property type="entry name" value="WH-like_DNA-bd_sf"/>
</dbReference>
<dbReference type="RefSeq" id="WP_113874130.1">
    <property type="nucleotide sequence ID" value="NZ_QNRF01000003.1"/>
</dbReference>
<feature type="domain" description="HTH lysR-type" evidence="5">
    <location>
        <begin position="5"/>
        <end position="63"/>
    </location>
</feature>
<sequence>MANKFTLKQLTYFVLAGEHSSVTKAAELLFVSQPSISSAIHHLEDVTGLQLFIRHHAQGLSLTTQGWQFFHKAKALLKGADDLSQFAQTLGTEVSGSLSIVGFPTFTSLMMPSMLKEFVDQYPAVNVQCDEMHQRDLIQGLINSKYELAITYDMQLPANIEFTPLISLPPYVVVALNHPLAKKKQVSIHELAKHPMVMLDWPMSREYFSSLFIGQGIEPMISHNAHSLGMVRGMVANGFGYSIFNTPVHSNVALDGTKFASIPLKEELMPLTMGVAKLEQSQLTPAAEAFVEVLKNFASGILTPSQENSAERKTAV</sequence>
<dbReference type="OrthoDB" id="8437302at2"/>
<name>A0A366D2L2_9GAMM</name>
<dbReference type="Pfam" id="PF03466">
    <property type="entry name" value="LysR_substrate"/>
    <property type="match status" value="1"/>
</dbReference>
<dbReference type="PRINTS" id="PR00039">
    <property type="entry name" value="HTHLYSR"/>
</dbReference>
<dbReference type="Proteomes" id="UP000252086">
    <property type="component" value="Unassembled WGS sequence"/>
</dbReference>
<keyword evidence="2" id="KW-0805">Transcription regulation</keyword>
<gene>
    <name evidence="6" type="ORF">DFP76_103451</name>
</gene>
<evidence type="ECO:0000313" key="6">
    <source>
        <dbReference type="EMBL" id="RBO84176.1"/>
    </source>
</evidence>
<organism evidence="6 7">
    <name type="scientific">Marinomonas aquiplantarum</name>
    <dbReference type="NCBI Taxonomy" id="491951"/>
    <lineage>
        <taxon>Bacteria</taxon>
        <taxon>Pseudomonadati</taxon>
        <taxon>Pseudomonadota</taxon>
        <taxon>Gammaproteobacteria</taxon>
        <taxon>Oceanospirillales</taxon>
        <taxon>Oceanospirillaceae</taxon>
        <taxon>Marinomonas</taxon>
    </lineage>
</organism>
<dbReference type="GO" id="GO:0003700">
    <property type="term" value="F:DNA-binding transcription factor activity"/>
    <property type="evidence" value="ECO:0007669"/>
    <property type="project" value="InterPro"/>
</dbReference>
<dbReference type="InterPro" id="IPR000847">
    <property type="entry name" value="LysR_HTH_N"/>
</dbReference>
<accession>A0A366D2L2</accession>
<reference evidence="6 7" key="1">
    <citation type="submission" date="2018-06" db="EMBL/GenBank/DDBJ databases">
        <title>Genomic Encyclopedia of Type Strains, Phase III (KMG-III): the genomes of soil and plant-associated and newly described type strains.</title>
        <authorList>
            <person name="Whitman W."/>
        </authorList>
    </citation>
    <scope>NUCLEOTIDE SEQUENCE [LARGE SCALE GENOMIC DNA]</scope>
    <source>
        <strain evidence="6 7">CECT 7732</strain>
    </source>
</reference>
<evidence type="ECO:0000259" key="5">
    <source>
        <dbReference type="PROSITE" id="PS50931"/>
    </source>
</evidence>
<keyword evidence="3" id="KW-0238">DNA-binding</keyword>
<comment type="similarity">
    <text evidence="1">Belongs to the LysR transcriptional regulatory family.</text>
</comment>
<dbReference type="InterPro" id="IPR005119">
    <property type="entry name" value="LysR_subst-bd"/>
</dbReference>
<dbReference type="PROSITE" id="PS50931">
    <property type="entry name" value="HTH_LYSR"/>
    <property type="match status" value="1"/>
</dbReference>
<dbReference type="InterPro" id="IPR036390">
    <property type="entry name" value="WH_DNA-bd_sf"/>
</dbReference>
<dbReference type="Gene3D" id="3.40.190.10">
    <property type="entry name" value="Periplasmic binding protein-like II"/>
    <property type="match status" value="2"/>
</dbReference>
<dbReference type="AlphaFoldDB" id="A0A366D2L2"/>
<dbReference type="EMBL" id="QNRF01000003">
    <property type="protein sequence ID" value="RBO84176.1"/>
    <property type="molecule type" value="Genomic_DNA"/>
</dbReference>
<evidence type="ECO:0000313" key="7">
    <source>
        <dbReference type="Proteomes" id="UP000252086"/>
    </source>
</evidence>
<evidence type="ECO:0000256" key="3">
    <source>
        <dbReference type="ARBA" id="ARBA00023125"/>
    </source>
</evidence>
<dbReference type="CDD" id="cd08412">
    <property type="entry name" value="PBP2_PAO1_like"/>
    <property type="match status" value="1"/>
</dbReference>
<evidence type="ECO:0000256" key="1">
    <source>
        <dbReference type="ARBA" id="ARBA00009437"/>
    </source>
</evidence>
<dbReference type="Gene3D" id="1.10.10.10">
    <property type="entry name" value="Winged helix-like DNA-binding domain superfamily/Winged helix DNA-binding domain"/>
    <property type="match status" value="1"/>
</dbReference>
<dbReference type="Pfam" id="PF00126">
    <property type="entry name" value="HTH_1"/>
    <property type="match status" value="1"/>
</dbReference>
<proteinExistence type="inferred from homology"/>
<keyword evidence="7" id="KW-1185">Reference proteome</keyword>
<dbReference type="GO" id="GO:0032993">
    <property type="term" value="C:protein-DNA complex"/>
    <property type="evidence" value="ECO:0007669"/>
    <property type="project" value="TreeGrafter"/>
</dbReference>
<dbReference type="SUPFAM" id="SSF46785">
    <property type="entry name" value="Winged helix' DNA-binding domain"/>
    <property type="match status" value="1"/>
</dbReference>
<evidence type="ECO:0000256" key="2">
    <source>
        <dbReference type="ARBA" id="ARBA00023015"/>
    </source>
</evidence>
<comment type="caution">
    <text evidence="6">The sequence shown here is derived from an EMBL/GenBank/DDBJ whole genome shotgun (WGS) entry which is preliminary data.</text>
</comment>
<dbReference type="PANTHER" id="PTHR30346">
    <property type="entry name" value="TRANSCRIPTIONAL DUAL REGULATOR HCAR-RELATED"/>
    <property type="match status" value="1"/>
</dbReference>